<evidence type="ECO:0000256" key="4">
    <source>
        <dbReference type="ARBA" id="ARBA00022840"/>
    </source>
</evidence>
<sequence length="366" mass="38565">MSGGTRDTPIGLQVELESDERDVRVGLEVAAGERVALLGPNGSGKSTVLNTIAGLIRPDRGRASLGEKVLFDLGGTAHDRQASRRVWRPPYARGTSLLAQEALLFPHLSVIDNVGFGPRSTGAGRSEARATARQWLDRVGAAELADRRPDQVSGGQAQRVAIARALAAQPDLLLLDEPLAALDVAVAVEVRQLLSRVLATQTTVLVTHEVLDALLLADRVVVLEQGRVVESGTTAEVLTRPRSRFGAQFAGLNFATGVFDDGALRTAEGVRLWGTGSPVPAQSQRAVAVFRPSAVIVSASVPTDSSPRNAHPATITELEPMGDLLRVHTDRFAADLTAAAVAELGLRPGSEVILSVKASEVAIYSA</sequence>
<name>A0A4R7J2E2_9ACTN</name>
<dbReference type="PROSITE" id="PS00211">
    <property type="entry name" value="ABC_TRANSPORTER_1"/>
    <property type="match status" value="1"/>
</dbReference>
<keyword evidence="1" id="KW-0813">Transport</keyword>
<dbReference type="Pfam" id="PF00005">
    <property type="entry name" value="ABC_tran"/>
    <property type="match status" value="1"/>
</dbReference>
<dbReference type="RefSeq" id="WP_243831938.1">
    <property type="nucleotide sequence ID" value="NZ_SOAW01000002.1"/>
</dbReference>
<dbReference type="InterPro" id="IPR003439">
    <property type="entry name" value="ABC_transporter-like_ATP-bd"/>
</dbReference>
<dbReference type="PANTHER" id="PTHR42781:SF8">
    <property type="entry name" value="BICARBONATE TRANSPORT ATP-BINDING PROTEIN CMPC"/>
    <property type="match status" value="1"/>
</dbReference>
<reference evidence="8 9" key="1">
    <citation type="submission" date="2019-03" db="EMBL/GenBank/DDBJ databases">
        <title>Genomic Encyclopedia of Archaeal and Bacterial Type Strains, Phase II (KMG-II): from individual species to whole genera.</title>
        <authorList>
            <person name="Goeker M."/>
        </authorList>
    </citation>
    <scope>NUCLEOTIDE SEQUENCE [LARGE SCALE GENOMIC DNA]</scope>
    <source>
        <strain evidence="8 9">DSM 24323</strain>
    </source>
</reference>
<dbReference type="InterPro" id="IPR017871">
    <property type="entry name" value="ABC_transporter-like_CS"/>
</dbReference>
<keyword evidence="2 5" id="KW-0500">Molybdenum</keyword>
<comment type="caution">
    <text evidence="8">The sequence shown here is derived from an EMBL/GenBank/DDBJ whole genome shotgun (WGS) entry which is preliminary data.</text>
</comment>
<evidence type="ECO:0000256" key="1">
    <source>
        <dbReference type="ARBA" id="ARBA00022448"/>
    </source>
</evidence>
<organism evidence="8 9">
    <name type="scientific">Naumannella halotolerans</name>
    <dbReference type="NCBI Taxonomy" id="993414"/>
    <lineage>
        <taxon>Bacteria</taxon>
        <taxon>Bacillati</taxon>
        <taxon>Actinomycetota</taxon>
        <taxon>Actinomycetes</taxon>
        <taxon>Propionibacteriales</taxon>
        <taxon>Propionibacteriaceae</taxon>
        <taxon>Naumannella</taxon>
    </lineage>
</organism>
<keyword evidence="4 8" id="KW-0067">ATP-binding</keyword>
<feature type="domain" description="ABC transporter" evidence="6">
    <location>
        <begin position="5"/>
        <end position="250"/>
    </location>
</feature>
<keyword evidence="9" id="KW-1185">Reference proteome</keyword>
<dbReference type="GO" id="GO:0016887">
    <property type="term" value="F:ATP hydrolysis activity"/>
    <property type="evidence" value="ECO:0007669"/>
    <property type="project" value="InterPro"/>
</dbReference>
<dbReference type="Gene3D" id="2.40.50.100">
    <property type="match status" value="1"/>
</dbReference>
<protein>
    <submittedName>
        <fullName evidence="8">Molybdate transport system ATP-binding protein</fullName>
    </submittedName>
</protein>
<dbReference type="InterPro" id="IPR004606">
    <property type="entry name" value="Mop_domain"/>
</dbReference>
<dbReference type="GO" id="GO:0005524">
    <property type="term" value="F:ATP binding"/>
    <property type="evidence" value="ECO:0007669"/>
    <property type="project" value="UniProtKB-KW"/>
</dbReference>
<accession>A0A4R7J2E2</accession>
<dbReference type="Gene3D" id="3.40.50.300">
    <property type="entry name" value="P-loop containing nucleotide triphosphate hydrolases"/>
    <property type="match status" value="1"/>
</dbReference>
<dbReference type="InterPro" id="IPR005116">
    <property type="entry name" value="Transp-assoc_OB_typ1"/>
</dbReference>
<dbReference type="InterPro" id="IPR003593">
    <property type="entry name" value="AAA+_ATPase"/>
</dbReference>
<evidence type="ECO:0000313" key="8">
    <source>
        <dbReference type="EMBL" id="TDT31362.1"/>
    </source>
</evidence>
<evidence type="ECO:0000259" key="6">
    <source>
        <dbReference type="PROSITE" id="PS50893"/>
    </source>
</evidence>
<dbReference type="SUPFAM" id="SSF50331">
    <property type="entry name" value="MOP-like"/>
    <property type="match status" value="1"/>
</dbReference>
<gene>
    <name evidence="8" type="ORF">CLV29_2783</name>
</gene>
<proteinExistence type="predicted"/>
<dbReference type="GO" id="GO:0015689">
    <property type="term" value="P:molybdate ion transport"/>
    <property type="evidence" value="ECO:0007669"/>
    <property type="project" value="InterPro"/>
</dbReference>
<evidence type="ECO:0000313" key="9">
    <source>
        <dbReference type="Proteomes" id="UP000295371"/>
    </source>
</evidence>
<evidence type="ECO:0000256" key="2">
    <source>
        <dbReference type="ARBA" id="ARBA00022505"/>
    </source>
</evidence>
<keyword evidence="3" id="KW-0547">Nucleotide-binding</keyword>
<evidence type="ECO:0000256" key="3">
    <source>
        <dbReference type="ARBA" id="ARBA00022741"/>
    </source>
</evidence>
<dbReference type="SUPFAM" id="SSF52540">
    <property type="entry name" value="P-loop containing nucleoside triphosphate hydrolases"/>
    <property type="match status" value="1"/>
</dbReference>
<dbReference type="InterPro" id="IPR050093">
    <property type="entry name" value="ABC_SmlMolc_Importer"/>
</dbReference>
<dbReference type="Proteomes" id="UP000295371">
    <property type="component" value="Unassembled WGS sequence"/>
</dbReference>
<evidence type="ECO:0000256" key="5">
    <source>
        <dbReference type="PROSITE-ProRule" id="PRU01213"/>
    </source>
</evidence>
<dbReference type="PROSITE" id="PS50893">
    <property type="entry name" value="ABC_TRANSPORTER_2"/>
    <property type="match status" value="1"/>
</dbReference>
<dbReference type="PANTHER" id="PTHR42781">
    <property type="entry name" value="SPERMIDINE/PUTRESCINE IMPORT ATP-BINDING PROTEIN POTA"/>
    <property type="match status" value="1"/>
</dbReference>
<dbReference type="PROSITE" id="PS51866">
    <property type="entry name" value="MOP"/>
    <property type="match status" value="1"/>
</dbReference>
<dbReference type="InterPro" id="IPR008995">
    <property type="entry name" value="Mo/tungstate-bd_C_term_dom"/>
</dbReference>
<feature type="domain" description="Mop" evidence="7">
    <location>
        <begin position="304"/>
        <end position="365"/>
    </location>
</feature>
<dbReference type="Pfam" id="PF03459">
    <property type="entry name" value="TOBE"/>
    <property type="match status" value="1"/>
</dbReference>
<dbReference type="AlphaFoldDB" id="A0A4R7J2E2"/>
<dbReference type="InterPro" id="IPR027417">
    <property type="entry name" value="P-loop_NTPase"/>
</dbReference>
<evidence type="ECO:0000259" key="7">
    <source>
        <dbReference type="PROSITE" id="PS51866"/>
    </source>
</evidence>
<dbReference type="EMBL" id="SOAW01000002">
    <property type="protein sequence ID" value="TDT31362.1"/>
    <property type="molecule type" value="Genomic_DNA"/>
</dbReference>
<dbReference type="SMART" id="SM00382">
    <property type="entry name" value="AAA"/>
    <property type="match status" value="1"/>
</dbReference>